<dbReference type="OMA" id="TREYHKE"/>
<feature type="chain" id="PRO_5010189694" evidence="2">
    <location>
        <begin position="30"/>
        <end position="101"/>
    </location>
</feature>
<evidence type="ECO:0000256" key="2">
    <source>
        <dbReference type="SAM" id="SignalP"/>
    </source>
</evidence>
<accession>A0A1S3DFQ1</accession>
<name>A0A1S3DFQ1_DIACI</name>
<gene>
    <name evidence="4" type="primary">LOC103517678</name>
</gene>
<keyword evidence="3" id="KW-1185">Reference proteome</keyword>
<keyword evidence="1" id="KW-0472">Membrane</keyword>
<keyword evidence="1" id="KW-1133">Transmembrane helix</keyword>
<sequence length="101" mass="11539">MWKFKGNNLFRVALVAIVVLAILMQEVEGRRKILRGRKTITRTYYKSLGLPSWFVMLLVHGGFLLVGGISYAILHNLLIVRNKVPPNPYFASEARRLEAQV</sequence>
<dbReference type="Proteomes" id="UP000079169">
    <property type="component" value="Unplaced"/>
</dbReference>
<reference evidence="4" key="1">
    <citation type="submission" date="2025-08" db="UniProtKB">
        <authorList>
            <consortium name="RefSeq"/>
        </authorList>
    </citation>
    <scope>IDENTIFICATION</scope>
</reference>
<feature type="transmembrane region" description="Helical" evidence="1">
    <location>
        <begin position="53"/>
        <end position="74"/>
    </location>
</feature>
<proteinExistence type="predicted"/>
<dbReference type="GeneID" id="103517678"/>
<dbReference type="KEGG" id="dci:103517678"/>
<dbReference type="PaxDb" id="121845-A0A1S3DFQ1"/>
<evidence type="ECO:0000256" key="1">
    <source>
        <dbReference type="SAM" id="Phobius"/>
    </source>
</evidence>
<dbReference type="RefSeq" id="XP_008480945.1">
    <property type="nucleotide sequence ID" value="XM_008482723.2"/>
</dbReference>
<dbReference type="OrthoDB" id="7779986at2759"/>
<dbReference type="STRING" id="121845.A0A1S3DFQ1"/>
<keyword evidence="2" id="KW-0732">Signal</keyword>
<evidence type="ECO:0000313" key="4">
    <source>
        <dbReference type="RefSeq" id="XP_008480945.1"/>
    </source>
</evidence>
<keyword evidence="1" id="KW-0812">Transmembrane</keyword>
<evidence type="ECO:0000313" key="3">
    <source>
        <dbReference type="Proteomes" id="UP000079169"/>
    </source>
</evidence>
<feature type="signal peptide" evidence="2">
    <location>
        <begin position="1"/>
        <end position="29"/>
    </location>
</feature>
<organism evidence="3 4">
    <name type="scientific">Diaphorina citri</name>
    <name type="common">Asian citrus psyllid</name>
    <dbReference type="NCBI Taxonomy" id="121845"/>
    <lineage>
        <taxon>Eukaryota</taxon>
        <taxon>Metazoa</taxon>
        <taxon>Ecdysozoa</taxon>
        <taxon>Arthropoda</taxon>
        <taxon>Hexapoda</taxon>
        <taxon>Insecta</taxon>
        <taxon>Pterygota</taxon>
        <taxon>Neoptera</taxon>
        <taxon>Paraneoptera</taxon>
        <taxon>Hemiptera</taxon>
        <taxon>Sternorrhyncha</taxon>
        <taxon>Psylloidea</taxon>
        <taxon>Psyllidae</taxon>
        <taxon>Diaphorininae</taxon>
        <taxon>Diaphorina</taxon>
    </lineage>
</organism>
<protein>
    <submittedName>
        <fullName evidence="4">Uncharacterized protein LOC103517678 isoform X1</fullName>
    </submittedName>
</protein>
<dbReference type="AlphaFoldDB" id="A0A1S3DFQ1"/>